<protein>
    <submittedName>
        <fullName evidence="3">TolC family protein</fullName>
    </submittedName>
</protein>
<evidence type="ECO:0000313" key="4">
    <source>
        <dbReference type="Proteomes" id="UP000664417"/>
    </source>
</evidence>
<dbReference type="PANTHER" id="PTHR30203">
    <property type="entry name" value="OUTER MEMBRANE CATION EFFLUX PROTEIN"/>
    <property type="match status" value="1"/>
</dbReference>
<dbReference type="GO" id="GO:0015562">
    <property type="term" value="F:efflux transmembrane transporter activity"/>
    <property type="evidence" value="ECO:0007669"/>
    <property type="project" value="InterPro"/>
</dbReference>
<proteinExistence type="inferred from homology"/>
<gene>
    <name evidence="3" type="ORF">J3U88_03325</name>
</gene>
<dbReference type="Gene3D" id="1.20.1600.10">
    <property type="entry name" value="Outer membrane efflux proteins (OEP)"/>
    <property type="match status" value="1"/>
</dbReference>
<evidence type="ECO:0000256" key="1">
    <source>
        <dbReference type="ARBA" id="ARBA00007613"/>
    </source>
</evidence>
<dbReference type="EMBL" id="JAFREP010000002">
    <property type="protein sequence ID" value="MBO1317477.1"/>
    <property type="molecule type" value="Genomic_DNA"/>
</dbReference>
<dbReference type="Proteomes" id="UP000664417">
    <property type="component" value="Unassembled WGS sequence"/>
</dbReference>
<comment type="caution">
    <text evidence="3">The sequence shown here is derived from an EMBL/GenBank/DDBJ whole genome shotgun (WGS) entry which is preliminary data.</text>
</comment>
<organism evidence="3 4">
    <name type="scientific">Acanthopleuribacter pedis</name>
    <dbReference type="NCBI Taxonomy" id="442870"/>
    <lineage>
        <taxon>Bacteria</taxon>
        <taxon>Pseudomonadati</taxon>
        <taxon>Acidobacteriota</taxon>
        <taxon>Holophagae</taxon>
        <taxon>Acanthopleuribacterales</taxon>
        <taxon>Acanthopleuribacteraceae</taxon>
        <taxon>Acanthopleuribacter</taxon>
    </lineage>
</organism>
<accession>A0A8J7U1F8</accession>
<sequence length="406" mass="45179">MSAQPPAELSLEESLQHATRFAPEHAALNARRLATTTALNQVSRLQNPTLETEIEELRFSGRESGLGQAEYTATIAQPLPLPGAVRLQKENLKQEAMANQALAAQLSRNLRTQTLNRYFDLLADQERVAVRQAEFELAEQVAAIAGRKVKAGKVAPLEAKKAELQVVRARLALDEAQRSRHINGAALLAIWGATATHPPRLTSPWPGENLSPPTGKGSWRTHPDLSLMDARIGQAETARDLAKKQRFGEPAVTLGRRWQSESTENSFLLGFSVTLPLWRRNRVARAYAQSEIAEQTATRQRKSRDLQQAWQNTLTRLDQVTTRLSATNEELLPAARHLFEATVKGYRQGKFTYLDVLEAQRALFHLESALIDDQRERVNLLIASEYLSGKHFLTEPAETPSQGDAP</sequence>
<dbReference type="InterPro" id="IPR010131">
    <property type="entry name" value="MdtP/NodT-like"/>
</dbReference>
<dbReference type="Pfam" id="PF02321">
    <property type="entry name" value="OEP"/>
    <property type="match status" value="2"/>
</dbReference>
<comment type="similarity">
    <text evidence="1">Belongs to the outer membrane factor (OMF) (TC 1.B.17) family.</text>
</comment>
<dbReference type="SUPFAM" id="SSF56954">
    <property type="entry name" value="Outer membrane efflux proteins (OEP)"/>
    <property type="match status" value="1"/>
</dbReference>
<keyword evidence="4" id="KW-1185">Reference proteome</keyword>
<feature type="region of interest" description="Disordered" evidence="2">
    <location>
        <begin position="201"/>
        <end position="220"/>
    </location>
</feature>
<dbReference type="AlphaFoldDB" id="A0A8J7U1F8"/>
<reference evidence="3" key="1">
    <citation type="submission" date="2021-03" db="EMBL/GenBank/DDBJ databases">
        <authorList>
            <person name="Wang G."/>
        </authorList>
    </citation>
    <scope>NUCLEOTIDE SEQUENCE</scope>
    <source>
        <strain evidence="3">KCTC 12899</strain>
    </source>
</reference>
<name>A0A8J7U1F8_9BACT</name>
<dbReference type="PANTHER" id="PTHR30203:SF24">
    <property type="entry name" value="BLR4935 PROTEIN"/>
    <property type="match status" value="1"/>
</dbReference>
<evidence type="ECO:0000256" key="2">
    <source>
        <dbReference type="SAM" id="MobiDB-lite"/>
    </source>
</evidence>
<evidence type="ECO:0000313" key="3">
    <source>
        <dbReference type="EMBL" id="MBO1317477.1"/>
    </source>
</evidence>
<dbReference type="InterPro" id="IPR003423">
    <property type="entry name" value="OMP_efflux"/>
</dbReference>
<dbReference type="RefSeq" id="WP_207856713.1">
    <property type="nucleotide sequence ID" value="NZ_JAFREP010000002.1"/>
</dbReference>